<reference evidence="4" key="1">
    <citation type="submission" date="2020-10" db="EMBL/GenBank/DDBJ databases">
        <authorList>
            <person name="Gilroy R."/>
        </authorList>
    </citation>
    <scope>NUCLEOTIDE SEQUENCE</scope>
    <source>
        <strain evidence="4">CHK195-15760</strain>
    </source>
</reference>
<evidence type="ECO:0000259" key="3">
    <source>
        <dbReference type="SMART" id="SM00646"/>
    </source>
</evidence>
<dbReference type="EMBL" id="DVNH01000010">
    <property type="protein sequence ID" value="HIU51238.1"/>
    <property type="molecule type" value="Genomic_DNA"/>
</dbReference>
<name>A0A9D1LZW0_9FIRM</name>
<evidence type="ECO:0000256" key="2">
    <source>
        <dbReference type="SAM" id="Phobius"/>
    </source>
</evidence>
<keyword evidence="2" id="KW-0472">Membrane</keyword>
<dbReference type="PANTHER" id="PTHR30404:SF0">
    <property type="entry name" value="N-ACETYLMURAMOYL-L-ALANINE AMIDASE AMIC"/>
    <property type="match status" value="1"/>
</dbReference>
<protein>
    <submittedName>
        <fullName evidence="4">N-acetylmuramoyl-L-alanine amidase CwlD</fullName>
        <ecNumber evidence="4">3.5.1.28</ecNumber>
    </submittedName>
</protein>
<dbReference type="Gene3D" id="3.40.630.40">
    <property type="entry name" value="Zn-dependent exopeptidases"/>
    <property type="match status" value="1"/>
</dbReference>
<evidence type="ECO:0000313" key="4">
    <source>
        <dbReference type="EMBL" id="HIU51238.1"/>
    </source>
</evidence>
<dbReference type="InterPro" id="IPR014234">
    <property type="entry name" value="Spore_CwlD"/>
</dbReference>
<accession>A0A9D1LZW0</accession>
<dbReference type="EC" id="3.5.1.28" evidence="4"/>
<dbReference type="SUPFAM" id="SSF53187">
    <property type="entry name" value="Zn-dependent exopeptidases"/>
    <property type="match status" value="1"/>
</dbReference>
<dbReference type="InterPro" id="IPR050695">
    <property type="entry name" value="N-acetylmuramoyl_amidase_3"/>
</dbReference>
<reference evidence="4" key="2">
    <citation type="journal article" date="2021" name="PeerJ">
        <title>Extensive microbial diversity within the chicken gut microbiome revealed by metagenomics and culture.</title>
        <authorList>
            <person name="Gilroy R."/>
            <person name="Ravi A."/>
            <person name="Getino M."/>
            <person name="Pursley I."/>
            <person name="Horton D.L."/>
            <person name="Alikhan N.F."/>
            <person name="Baker D."/>
            <person name="Gharbi K."/>
            <person name="Hall N."/>
            <person name="Watson M."/>
            <person name="Adriaenssens E.M."/>
            <person name="Foster-Nyarko E."/>
            <person name="Jarju S."/>
            <person name="Secka A."/>
            <person name="Antonio M."/>
            <person name="Oren A."/>
            <person name="Chaudhuri R.R."/>
            <person name="La Ragione R."/>
            <person name="Hildebrand F."/>
            <person name="Pallen M.J."/>
        </authorList>
    </citation>
    <scope>NUCLEOTIDE SEQUENCE</scope>
    <source>
        <strain evidence="4">CHK195-15760</strain>
    </source>
</reference>
<dbReference type="InterPro" id="IPR002508">
    <property type="entry name" value="MurNAc-LAA_cat"/>
</dbReference>
<comment type="caution">
    <text evidence="4">The sequence shown here is derived from an EMBL/GenBank/DDBJ whole genome shotgun (WGS) entry which is preliminary data.</text>
</comment>
<dbReference type="NCBIfam" id="TIGR02883">
    <property type="entry name" value="spore_cwlD"/>
    <property type="match status" value="1"/>
</dbReference>
<keyword evidence="2" id="KW-1133">Transmembrane helix</keyword>
<dbReference type="GO" id="GO:0009253">
    <property type="term" value="P:peptidoglycan catabolic process"/>
    <property type="evidence" value="ECO:0007669"/>
    <property type="project" value="InterPro"/>
</dbReference>
<gene>
    <name evidence="4" type="primary">cwlD</name>
    <name evidence="4" type="ORF">IAB70_01220</name>
</gene>
<sequence length="241" mass="27378">MIIVNRKRLILIGMTIMIALTTCLLYPSSKRMEELEVVETVALPVSNKTIILDAGHGVPDEGAESSHGTTEAETNLKIALKVQNLLEQSGSTVILTRSDENGIYDVDKTTLKQKKISDIRNRVKIGNESSADIFVSIHLNKIPQQQYWGWQTFYKEGNEQGKKLATSIQNNLNEAIQKENKRVPMKIDNIYIIKNVEIPTSIVECGFLSNPEEEKQLLEDEYQDRLAWGIYNGIIDYFYEK</sequence>
<evidence type="ECO:0000313" key="5">
    <source>
        <dbReference type="Proteomes" id="UP000824093"/>
    </source>
</evidence>
<dbReference type="Pfam" id="PF01520">
    <property type="entry name" value="Amidase_3"/>
    <property type="match status" value="1"/>
</dbReference>
<keyword evidence="2" id="KW-0812">Transmembrane</keyword>
<keyword evidence="1 4" id="KW-0378">Hydrolase</keyword>
<dbReference type="SMART" id="SM00646">
    <property type="entry name" value="Ami_3"/>
    <property type="match status" value="1"/>
</dbReference>
<dbReference type="AlphaFoldDB" id="A0A9D1LZW0"/>
<feature type="transmembrane region" description="Helical" evidence="2">
    <location>
        <begin position="9"/>
        <end position="27"/>
    </location>
</feature>
<dbReference type="GO" id="GO:0030288">
    <property type="term" value="C:outer membrane-bounded periplasmic space"/>
    <property type="evidence" value="ECO:0007669"/>
    <property type="project" value="TreeGrafter"/>
</dbReference>
<dbReference type="Proteomes" id="UP000824093">
    <property type="component" value="Unassembled WGS sequence"/>
</dbReference>
<dbReference type="PANTHER" id="PTHR30404">
    <property type="entry name" value="N-ACETYLMURAMOYL-L-ALANINE AMIDASE"/>
    <property type="match status" value="1"/>
</dbReference>
<dbReference type="GO" id="GO:0008745">
    <property type="term" value="F:N-acetylmuramoyl-L-alanine amidase activity"/>
    <property type="evidence" value="ECO:0007669"/>
    <property type="project" value="UniProtKB-EC"/>
</dbReference>
<feature type="domain" description="MurNAc-LAA" evidence="3">
    <location>
        <begin position="123"/>
        <end position="235"/>
    </location>
</feature>
<evidence type="ECO:0000256" key="1">
    <source>
        <dbReference type="ARBA" id="ARBA00022801"/>
    </source>
</evidence>
<dbReference type="CDD" id="cd02696">
    <property type="entry name" value="MurNAc-LAA"/>
    <property type="match status" value="1"/>
</dbReference>
<organism evidence="4 5">
    <name type="scientific">Candidatus Merdicola faecigallinarum</name>
    <dbReference type="NCBI Taxonomy" id="2840862"/>
    <lineage>
        <taxon>Bacteria</taxon>
        <taxon>Bacillati</taxon>
        <taxon>Bacillota</taxon>
        <taxon>Clostridia</taxon>
        <taxon>Candidatus Merdicola</taxon>
    </lineage>
</organism>
<proteinExistence type="predicted"/>